<dbReference type="Pfam" id="PF09388">
    <property type="entry name" value="SpoOE-like"/>
    <property type="match status" value="1"/>
</dbReference>
<sequence>MELQSLQERIEAARKKLHVLTEKHNGQLCHPYVIRQSVRLDKLINEYNQLCNNRKY</sequence>
<dbReference type="Gene3D" id="4.10.280.10">
    <property type="entry name" value="Helix-loop-helix DNA-binding domain"/>
    <property type="match status" value="1"/>
</dbReference>
<dbReference type="InterPro" id="IPR037208">
    <property type="entry name" value="Spo0E-like_sf"/>
</dbReference>
<evidence type="ECO:0000313" key="2">
    <source>
        <dbReference type="Proteomes" id="UP000678895"/>
    </source>
</evidence>
<dbReference type="AlphaFoldDB" id="A0A919XYN7"/>
<dbReference type="SUPFAM" id="SSF140500">
    <property type="entry name" value="BAS1536-like"/>
    <property type="match status" value="1"/>
</dbReference>
<reference evidence="1" key="1">
    <citation type="submission" date="2021-03" db="EMBL/GenBank/DDBJ databases">
        <title>Antimicrobial resistance genes in bacteria isolated from Japanese honey, and their potential for conferring macrolide and lincosamide resistance in the American foulbrood pathogen Paenibacillus larvae.</title>
        <authorList>
            <person name="Okamoto M."/>
            <person name="Kumagai M."/>
            <person name="Kanamori H."/>
            <person name="Takamatsu D."/>
        </authorList>
    </citation>
    <scope>NUCLEOTIDE SEQUENCE</scope>
    <source>
        <strain evidence="1">J41TS4</strain>
    </source>
</reference>
<dbReference type="EMBL" id="BORS01000003">
    <property type="protein sequence ID" value="GIO41447.1"/>
    <property type="molecule type" value="Genomic_DNA"/>
</dbReference>
<dbReference type="GO" id="GO:0046983">
    <property type="term" value="F:protein dimerization activity"/>
    <property type="evidence" value="ECO:0007669"/>
    <property type="project" value="InterPro"/>
</dbReference>
<proteinExistence type="predicted"/>
<protein>
    <recommendedName>
        <fullName evidence="3">Aspartyl-phosphate phosphatase Spo0E family protein</fullName>
    </recommendedName>
</protein>
<gene>
    <name evidence="1" type="ORF">J41TS4_12050</name>
</gene>
<dbReference type="RefSeq" id="WP_301625646.1">
    <property type="nucleotide sequence ID" value="NZ_BORS01000003.1"/>
</dbReference>
<organism evidence="1 2">
    <name type="scientific">Paenibacillus apis</name>
    <dbReference type="NCBI Taxonomy" id="1792174"/>
    <lineage>
        <taxon>Bacteria</taxon>
        <taxon>Bacillati</taxon>
        <taxon>Bacillota</taxon>
        <taxon>Bacilli</taxon>
        <taxon>Bacillales</taxon>
        <taxon>Paenibacillaceae</taxon>
        <taxon>Paenibacillus</taxon>
    </lineage>
</organism>
<dbReference type="InterPro" id="IPR018540">
    <property type="entry name" value="Spo0E-like"/>
</dbReference>
<dbReference type="InterPro" id="IPR036638">
    <property type="entry name" value="HLH_DNA-bd_sf"/>
</dbReference>
<name>A0A919XYN7_9BACL</name>
<keyword evidence="2" id="KW-1185">Reference proteome</keyword>
<dbReference type="Proteomes" id="UP000678895">
    <property type="component" value="Unassembled WGS sequence"/>
</dbReference>
<dbReference type="GO" id="GO:0043937">
    <property type="term" value="P:regulation of sporulation"/>
    <property type="evidence" value="ECO:0007669"/>
    <property type="project" value="InterPro"/>
</dbReference>
<evidence type="ECO:0008006" key="3">
    <source>
        <dbReference type="Google" id="ProtNLM"/>
    </source>
</evidence>
<evidence type="ECO:0000313" key="1">
    <source>
        <dbReference type="EMBL" id="GIO41447.1"/>
    </source>
</evidence>
<comment type="caution">
    <text evidence="1">The sequence shown here is derived from an EMBL/GenBank/DDBJ whole genome shotgun (WGS) entry which is preliminary data.</text>
</comment>
<accession>A0A919XYN7</accession>